<dbReference type="PANTHER" id="PTHR28489">
    <property type="entry name" value="RENTINAL DEGENERATION 3-LIKE"/>
    <property type="match status" value="1"/>
</dbReference>
<dbReference type="AlphaFoldDB" id="A0A9D4MSA9"/>
<accession>A0A9D4MSA9</accession>
<reference evidence="1" key="1">
    <citation type="journal article" date="2019" name="bioRxiv">
        <title>The Genome of the Zebra Mussel, Dreissena polymorpha: A Resource for Invasive Species Research.</title>
        <authorList>
            <person name="McCartney M.A."/>
            <person name="Auch B."/>
            <person name="Kono T."/>
            <person name="Mallez S."/>
            <person name="Zhang Y."/>
            <person name="Obille A."/>
            <person name="Becker A."/>
            <person name="Abrahante J.E."/>
            <person name="Garbe J."/>
            <person name="Badalamenti J.P."/>
            <person name="Herman A."/>
            <person name="Mangelson H."/>
            <person name="Liachko I."/>
            <person name="Sullivan S."/>
            <person name="Sone E.D."/>
            <person name="Koren S."/>
            <person name="Silverstein K.A.T."/>
            <person name="Beckman K.B."/>
            <person name="Gohl D.M."/>
        </authorList>
    </citation>
    <scope>NUCLEOTIDE SEQUENCE</scope>
    <source>
        <strain evidence="1">Duluth1</strain>
        <tissue evidence="1">Whole animal</tissue>
    </source>
</reference>
<evidence type="ECO:0008006" key="3">
    <source>
        <dbReference type="Google" id="ProtNLM"/>
    </source>
</evidence>
<gene>
    <name evidence="1" type="ORF">DPMN_004821</name>
</gene>
<dbReference type="InterPro" id="IPR028092">
    <property type="entry name" value="RD3"/>
</dbReference>
<dbReference type="Pfam" id="PF14473">
    <property type="entry name" value="RD3"/>
    <property type="match status" value="1"/>
</dbReference>
<keyword evidence="2" id="KW-1185">Reference proteome</keyword>
<dbReference type="Proteomes" id="UP000828390">
    <property type="component" value="Unassembled WGS sequence"/>
</dbReference>
<organism evidence="1 2">
    <name type="scientific">Dreissena polymorpha</name>
    <name type="common">Zebra mussel</name>
    <name type="synonym">Mytilus polymorpha</name>
    <dbReference type="NCBI Taxonomy" id="45954"/>
    <lineage>
        <taxon>Eukaryota</taxon>
        <taxon>Metazoa</taxon>
        <taxon>Spiralia</taxon>
        <taxon>Lophotrochozoa</taxon>
        <taxon>Mollusca</taxon>
        <taxon>Bivalvia</taxon>
        <taxon>Autobranchia</taxon>
        <taxon>Heteroconchia</taxon>
        <taxon>Euheterodonta</taxon>
        <taxon>Imparidentia</taxon>
        <taxon>Neoheterodontei</taxon>
        <taxon>Myida</taxon>
        <taxon>Dreissenoidea</taxon>
        <taxon>Dreissenidae</taxon>
        <taxon>Dreissena</taxon>
    </lineage>
</organism>
<dbReference type="PANTHER" id="PTHR28489:SF2">
    <property type="entry name" value="RENTINAL DEGENERATION 3-LIKE"/>
    <property type="match status" value="1"/>
</dbReference>
<evidence type="ECO:0000313" key="1">
    <source>
        <dbReference type="EMBL" id="KAH3880899.1"/>
    </source>
</evidence>
<name>A0A9D4MSA9_DREPO</name>
<evidence type="ECO:0000313" key="2">
    <source>
        <dbReference type="Proteomes" id="UP000828390"/>
    </source>
</evidence>
<comment type="caution">
    <text evidence="1">The sequence shown here is derived from an EMBL/GenBank/DDBJ whole genome shotgun (WGS) entry which is preliminary data.</text>
</comment>
<reference evidence="1" key="2">
    <citation type="submission" date="2020-11" db="EMBL/GenBank/DDBJ databases">
        <authorList>
            <person name="McCartney M.A."/>
            <person name="Auch B."/>
            <person name="Kono T."/>
            <person name="Mallez S."/>
            <person name="Becker A."/>
            <person name="Gohl D.M."/>
            <person name="Silverstein K.A.T."/>
            <person name="Koren S."/>
            <person name="Bechman K.B."/>
            <person name="Herman A."/>
            <person name="Abrahante J.E."/>
            <person name="Garbe J."/>
        </authorList>
    </citation>
    <scope>NUCLEOTIDE SEQUENCE</scope>
    <source>
        <strain evidence="1">Duluth1</strain>
        <tissue evidence="1">Whole animal</tissue>
    </source>
</reference>
<sequence>MPTVEVMFALKSIWKPWAGGESVKPPEKDEHMMIKDSILLELEYHIREQEQLLRARRHQEQRRETGVDYSWLVTTPVRQYEMSHLERLELEDLCYKLQPSECGKVIAQLRDAMLNEPVISDIPKILKACIKQVIEHRPKEETLSGWVVKRTASLASFKLRTPTKVTPCDTDQDDCESNYSIDTISSRVESASPPFIRQKSFTLRHSSSAGNINSLPV</sequence>
<dbReference type="OrthoDB" id="10072259at2759"/>
<dbReference type="EMBL" id="JAIWYP010000001">
    <property type="protein sequence ID" value="KAH3880899.1"/>
    <property type="molecule type" value="Genomic_DNA"/>
</dbReference>
<proteinExistence type="predicted"/>
<protein>
    <recommendedName>
        <fullName evidence="3">Protein RD3</fullName>
    </recommendedName>
</protein>